<organism evidence="2 3">
    <name type="scientific">Haloterrigena salifodinae</name>
    <dbReference type="NCBI Taxonomy" id="2675099"/>
    <lineage>
        <taxon>Archaea</taxon>
        <taxon>Methanobacteriati</taxon>
        <taxon>Methanobacteriota</taxon>
        <taxon>Stenosarchaea group</taxon>
        <taxon>Halobacteria</taxon>
        <taxon>Halobacteriales</taxon>
        <taxon>Natrialbaceae</taxon>
        <taxon>Haloterrigena</taxon>
    </lineage>
</organism>
<accession>A0A8T8E4K7</accession>
<protein>
    <submittedName>
        <fullName evidence="2">Uncharacterized protein</fullName>
    </submittedName>
</protein>
<dbReference type="OrthoDB" id="374617at2157"/>
<dbReference type="KEGG" id="hsal:JMJ58_08040"/>
<evidence type="ECO:0000313" key="3">
    <source>
        <dbReference type="Proteomes" id="UP000637819"/>
    </source>
</evidence>
<keyword evidence="1" id="KW-1133">Transmembrane helix</keyword>
<evidence type="ECO:0000313" key="2">
    <source>
        <dbReference type="EMBL" id="QRV16804.1"/>
    </source>
</evidence>
<dbReference type="Proteomes" id="UP000637819">
    <property type="component" value="Chromosome"/>
</dbReference>
<evidence type="ECO:0000256" key="1">
    <source>
        <dbReference type="SAM" id="Phobius"/>
    </source>
</evidence>
<dbReference type="EMBL" id="CP069188">
    <property type="protein sequence ID" value="QRV16804.1"/>
    <property type="molecule type" value="Genomic_DNA"/>
</dbReference>
<dbReference type="GeneID" id="62875066"/>
<dbReference type="RefSeq" id="WP_204748977.1">
    <property type="nucleotide sequence ID" value="NZ_CP069188.1"/>
</dbReference>
<reference evidence="2 3" key="1">
    <citation type="submission" date="2021-01" db="EMBL/GenBank/DDBJ databases">
        <title>Genome Sequence and Methylation Pattern of Haloterrigena salifodinae BOL5-1, An Extremely Halophilic Archaeon from a Bolivian Salt Mine.</title>
        <authorList>
            <person name="DasSarma P."/>
            <person name="Anton B.P."/>
            <person name="DasSarma S.L."/>
            <person name="von Ehrenheim H.A.L."/>
            <person name="Martinez F.L."/>
            <person name="Guzman D."/>
            <person name="Roberts R.J."/>
            <person name="DasSarma S."/>
        </authorList>
    </citation>
    <scope>NUCLEOTIDE SEQUENCE [LARGE SCALE GENOMIC DNA]</scope>
    <source>
        <strain evidence="2 3">BOL5-1</strain>
    </source>
</reference>
<feature type="transmembrane region" description="Helical" evidence="1">
    <location>
        <begin position="51"/>
        <end position="69"/>
    </location>
</feature>
<dbReference type="AlphaFoldDB" id="A0A8T8E4K7"/>
<proteinExistence type="predicted"/>
<name>A0A8T8E4K7_9EURY</name>
<gene>
    <name evidence="2" type="ORF">JMJ58_08040</name>
</gene>
<sequence length="70" mass="8097">MSLRNRYWRFEAYLERHPIPYYGLLFLCPHVTRVGYAAVRSEPLADAARSGIVFATTFVLVTALMRSIFD</sequence>
<keyword evidence="1" id="KW-0812">Transmembrane</keyword>
<keyword evidence="3" id="KW-1185">Reference proteome</keyword>
<keyword evidence="1" id="KW-0472">Membrane</keyword>